<dbReference type="Gene3D" id="1.10.150.530">
    <property type="match status" value="1"/>
</dbReference>
<dbReference type="Proteomes" id="UP001151516">
    <property type="component" value="Unassembled WGS sequence"/>
</dbReference>
<comment type="caution">
    <text evidence="2">The sequence shown here is derived from an EMBL/GenBank/DDBJ whole genome shotgun (WGS) entry which is preliminary data.</text>
</comment>
<sequence>MICRTAPLRCLLRLPSRLYSTAGSTGAEARLNLFGKSKSDLVKIAEDMGQPAFRGKQVYEWIYSKGATLFQDMANLPKGLQEQLERTYCVDYGQILQNQL</sequence>
<dbReference type="AlphaFoldDB" id="A0A9W8KYP6"/>
<feature type="domain" description="Dual-specificity RNA methyltransferase RlmN N-terminal" evidence="1">
    <location>
        <begin position="32"/>
        <end position="90"/>
    </location>
</feature>
<evidence type="ECO:0000313" key="3">
    <source>
        <dbReference type="Proteomes" id="UP001151516"/>
    </source>
</evidence>
<evidence type="ECO:0000259" key="1">
    <source>
        <dbReference type="Pfam" id="PF21016"/>
    </source>
</evidence>
<protein>
    <recommendedName>
        <fullName evidence="1">Dual-specificity RNA methyltransferase RlmN N-terminal domain-containing protein</fullName>
    </recommendedName>
</protein>
<evidence type="ECO:0000313" key="2">
    <source>
        <dbReference type="EMBL" id="KAJ2679852.1"/>
    </source>
</evidence>
<dbReference type="OrthoDB" id="538249at2759"/>
<dbReference type="Pfam" id="PF21016">
    <property type="entry name" value="RlmN_N"/>
    <property type="match status" value="1"/>
</dbReference>
<dbReference type="EMBL" id="JANBTX010000797">
    <property type="protein sequence ID" value="KAJ2679852.1"/>
    <property type="molecule type" value="Genomic_DNA"/>
</dbReference>
<organism evidence="2 3">
    <name type="scientific">Coemansia spiralis</name>
    <dbReference type="NCBI Taxonomy" id="417178"/>
    <lineage>
        <taxon>Eukaryota</taxon>
        <taxon>Fungi</taxon>
        <taxon>Fungi incertae sedis</taxon>
        <taxon>Zoopagomycota</taxon>
        <taxon>Kickxellomycotina</taxon>
        <taxon>Kickxellomycetes</taxon>
        <taxon>Kickxellales</taxon>
        <taxon>Kickxellaceae</taxon>
        <taxon>Coemansia</taxon>
    </lineage>
</organism>
<dbReference type="InterPro" id="IPR048641">
    <property type="entry name" value="RlmN_N"/>
</dbReference>
<gene>
    <name evidence="2" type="ORF">IWW39_006460</name>
</gene>
<accession>A0A9W8KYP6</accession>
<proteinExistence type="predicted"/>
<reference evidence="2" key="1">
    <citation type="submission" date="2022-07" db="EMBL/GenBank/DDBJ databases">
        <title>Phylogenomic reconstructions and comparative analyses of Kickxellomycotina fungi.</title>
        <authorList>
            <person name="Reynolds N.K."/>
            <person name="Stajich J.E."/>
            <person name="Barry K."/>
            <person name="Grigoriev I.V."/>
            <person name="Crous P."/>
            <person name="Smith M.E."/>
        </authorList>
    </citation>
    <scope>NUCLEOTIDE SEQUENCE</scope>
    <source>
        <strain evidence="2">CBS 109367</strain>
    </source>
</reference>
<name>A0A9W8KYP6_9FUNG</name>
<keyword evidence="3" id="KW-1185">Reference proteome</keyword>
<feature type="non-terminal residue" evidence="2">
    <location>
        <position position="100"/>
    </location>
</feature>